<sequence>MFSRKDTAKSLSDRDYQNFLANRGLEESSHSRLLFTLESFNIDQTPHHIASGEHESPAGQVNDDVERVLEQLPSQMASSVSANETNAGQRELPSTETLHDGRQPASTDPAPSHESGAEDNTSSDDPRRRESILESLIAEPSLSASLRETMRAYLRETTVQKPTHNQVEFDLPHILDTVGTSQLDAARERVTSLNFSTEQLRKACGNNIRHFEISYHATLGAVFGLLNRAVSHGVDMSLTNNKLRILPRYKSNTTPLAAEDIQILELVNAAWERFMKACCALALAEAALKAEAGHESNEKSLENHEHSVSNEVPAAAGLSAPTPSTSNSQVDTEAASSSEAENHAAFLGRVDVFNSRLDELNTRVAEYLARRDWEK</sequence>
<proteinExistence type="predicted"/>
<name>A0A8H7J262_9PLEO</name>
<comment type="caution">
    <text evidence="2">The sequence shown here is derived from an EMBL/GenBank/DDBJ whole genome shotgun (WGS) entry which is preliminary data.</text>
</comment>
<keyword evidence="3" id="KW-1185">Reference proteome</keyword>
<reference evidence="2" key="2">
    <citation type="submission" date="2020-09" db="EMBL/GenBank/DDBJ databases">
        <title>Reference genome assembly for Australian Ascochyta lentis isolate Al4.</title>
        <authorList>
            <person name="Lee R.C."/>
            <person name="Farfan-Caceres L.M."/>
            <person name="Debler J.W."/>
            <person name="Williams A.H."/>
            <person name="Henares B.M."/>
        </authorList>
    </citation>
    <scope>NUCLEOTIDE SEQUENCE</scope>
    <source>
        <strain evidence="2">Al4</strain>
    </source>
</reference>
<evidence type="ECO:0000313" key="3">
    <source>
        <dbReference type="Proteomes" id="UP000651452"/>
    </source>
</evidence>
<organism evidence="2 3">
    <name type="scientific">Ascochyta lentis</name>
    <dbReference type="NCBI Taxonomy" id="205686"/>
    <lineage>
        <taxon>Eukaryota</taxon>
        <taxon>Fungi</taxon>
        <taxon>Dikarya</taxon>
        <taxon>Ascomycota</taxon>
        <taxon>Pezizomycotina</taxon>
        <taxon>Dothideomycetes</taxon>
        <taxon>Pleosporomycetidae</taxon>
        <taxon>Pleosporales</taxon>
        <taxon>Pleosporineae</taxon>
        <taxon>Didymellaceae</taxon>
        <taxon>Ascochyta</taxon>
    </lineage>
</organism>
<gene>
    <name evidence="2" type="ORF">EKO04_006336</name>
</gene>
<evidence type="ECO:0000313" key="2">
    <source>
        <dbReference type="EMBL" id="KAF9695459.1"/>
    </source>
</evidence>
<dbReference type="AlphaFoldDB" id="A0A8H7J262"/>
<dbReference type="Proteomes" id="UP000651452">
    <property type="component" value="Unassembled WGS sequence"/>
</dbReference>
<dbReference type="EMBL" id="RZGK01000011">
    <property type="protein sequence ID" value="KAF9695459.1"/>
    <property type="molecule type" value="Genomic_DNA"/>
</dbReference>
<feature type="region of interest" description="Disordered" evidence="1">
    <location>
        <begin position="315"/>
        <end position="341"/>
    </location>
</feature>
<feature type="compositionally biased region" description="Polar residues" evidence="1">
    <location>
        <begin position="321"/>
        <end position="331"/>
    </location>
</feature>
<accession>A0A8H7J262</accession>
<protein>
    <submittedName>
        <fullName evidence="2">Uncharacterized protein</fullName>
    </submittedName>
</protein>
<feature type="region of interest" description="Disordered" evidence="1">
    <location>
        <begin position="76"/>
        <end position="129"/>
    </location>
</feature>
<reference evidence="2" key="1">
    <citation type="submission" date="2018-12" db="EMBL/GenBank/DDBJ databases">
        <authorList>
            <person name="Syme R.A."/>
            <person name="Farfan-Caceres L."/>
            <person name="Lichtenzveig J."/>
        </authorList>
    </citation>
    <scope>NUCLEOTIDE SEQUENCE</scope>
    <source>
        <strain evidence="2">Al4</strain>
    </source>
</reference>
<feature type="compositionally biased region" description="Polar residues" evidence="1">
    <location>
        <begin position="76"/>
        <end position="96"/>
    </location>
</feature>
<dbReference type="OrthoDB" id="10505225at2759"/>
<evidence type="ECO:0000256" key="1">
    <source>
        <dbReference type="SAM" id="MobiDB-lite"/>
    </source>
</evidence>